<dbReference type="AlphaFoldDB" id="A0A8D8CBZ7"/>
<reference evidence="2" key="1">
    <citation type="submission" date="2021-05" db="EMBL/GenBank/DDBJ databases">
        <authorList>
            <person name="Alioto T."/>
            <person name="Alioto T."/>
            <person name="Gomez Garrido J."/>
        </authorList>
    </citation>
    <scope>NUCLEOTIDE SEQUENCE</scope>
</reference>
<feature type="transmembrane region" description="Helical" evidence="1">
    <location>
        <begin position="30"/>
        <end position="52"/>
    </location>
</feature>
<name>A0A8D8CBZ7_CULPI</name>
<keyword evidence="1" id="KW-1133">Transmembrane helix</keyword>
<protein>
    <submittedName>
        <fullName evidence="2">(northern house mosquito) hypothetical protein</fullName>
    </submittedName>
</protein>
<evidence type="ECO:0000256" key="1">
    <source>
        <dbReference type="SAM" id="Phobius"/>
    </source>
</evidence>
<keyword evidence="1" id="KW-0812">Transmembrane</keyword>
<evidence type="ECO:0000313" key="2">
    <source>
        <dbReference type="EMBL" id="CAG6490621.1"/>
    </source>
</evidence>
<keyword evidence="1" id="KW-0472">Membrane</keyword>
<dbReference type="EMBL" id="HBUE01116645">
    <property type="protein sequence ID" value="CAG6490621.1"/>
    <property type="molecule type" value="Transcribed_RNA"/>
</dbReference>
<accession>A0A8D8CBZ7</accession>
<organism evidence="2">
    <name type="scientific">Culex pipiens</name>
    <name type="common">House mosquito</name>
    <dbReference type="NCBI Taxonomy" id="7175"/>
    <lineage>
        <taxon>Eukaryota</taxon>
        <taxon>Metazoa</taxon>
        <taxon>Ecdysozoa</taxon>
        <taxon>Arthropoda</taxon>
        <taxon>Hexapoda</taxon>
        <taxon>Insecta</taxon>
        <taxon>Pterygota</taxon>
        <taxon>Neoptera</taxon>
        <taxon>Endopterygota</taxon>
        <taxon>Diptera</taxon>
        <taxon>Nematocera</taxon>
        <taxon>Culicoidea</taxon>
        <taxon>Culicidae</taxon>
        <taxon>Culicinae</taxon>
        <taxon>Culicini</taxon>
        <taxon>Culex</taxon>
        <taxon>Culex</taxon>
    </lineage>
</organism>
<proteinExistence type="predicted"/>
<sequence>MSVCPFARVVFLLCFVSSTFYFFRKLLHFYLPATPILALSVHVLVISVLAYFDVVGARTRAFGVKLLWLLCSDFLLVLCSFEVKKIQSGRHLSFQTITRSSCVDYTLVHSSD</sequence>
<feature type="transmembrane region" description="Helical" evidence="1">
    <location>
        <begin position="6"/>
        <end position="23"/>
    </location>
</feature>